<dbReference type="InterPro" id="IPR021838">
    <property type="entry name" value="DUF3431"/>
</dbReference>
<evidence type="ECO:0000313" key="3">
    <source>
        <dbReference type="Proteomes" id="UP001465755"/>
    </source>
</evidence>
<protein>
    <submittedName>
        <fullName evidence="2">Uncharacterized protein</fullName>
    </submittedName>
</protein>
<keyword evidence="3" id="KW-1185">Reference proteome</keyword>
<sequence length="194" mass="21976">MGLARLVVLGLILPCLAWDAPHQTGTGETHVSLCDDKILWTNKLAVVAGNKHSHQWLDDLELPHLVYQHQDQRLPNFFPNHALEAYAYLQFLYHYYDCLPEATALLHGHVASWHSEHMNKTLAELQWENINGYADLNKKQGVWKRPLKALGSHPDYPLVSGRDAYNGSFAQGQVIGGVAYSKWEAYMQWMSSGP</sequence>
<feature type="chain" id="PRO_5043654411" evidence="1">
    <location>
        <begin position="18"/>
        <end position="194"/>
    </location>
</feature>
<gene>
    <name evidence="2" type="ORF">WJX73_002788</name>
</gene>
<dbReference type="EMBL" id="JALJOQ010000001">
    <property type="protein sequence ID" value="KAK9814947.1"/>
    <property type="molecule type" value="Genomic_DNA"/>
</dbReference>
<accession>A0AAW1Q3J4</accession>
<keyword evidence="1" id="KW-0732">Signal</keyword>
<evidence type="ECO:0000313" key="2">
    <source>
        <dbReference type="EMBL" id="KAK9814947.1"/>
    </source>
</evidence>
<proteinExistence type="predicted"/>
<name>A0AAW1Q3J4_9CHLO</name>
<organism evidence="2 3">
    <name type="scientific">Symbiochloris irregularis</name>
    <dbReference type="NCBI Taxonomy" id="706552"/>
    <lineage>
        <taxon>Eukaryota</taxon>
        <taxon>Viridiplantae</taxon>
        <taxon>Chlorophyta</taxon>
        <taxon>core chlorophytes</taxon>
        <taxon>Trebouxiophyceae</taxon>
        <taxon>Trebouxiales</taxon>
        <taxon>Trebouxiaceae</taxon>
        <taxon>Symbiochloris</taxon>
    </lineage>
</organism>
<evidence type="ECO:0000256" key="1">
    <source>
        <dbReference type="SAM" id="SignalP"/>
    </source>
</evidence>
<dbReference type="Pfam" id="PF11913">
    <property type="entry name" value="DUF3431"/>
    <property type="match status" value="1"/>
</dbReference>
<dbReference type="Proteomes" id="UP001465755">
    <property type="component" value="Unassembled WGS sequence"/>
</dbReference>
<reference evidence="2 3" key="1">
    <citation type="journal article" date="2024" name="Nat. Commun.">
        <title>Phylogenomics reveals the evolutionary origins of lichenization in chlorophyte algae.</title>
        <authorList>
            <person name="Puginier C."/>
            <person name="Libourel C."/>
            <person name="Otte J."/>
            <person name="Skaloud P."/>
            <person name="Haon M."/>
            <person name="Grisel S."/>
            <person name="Petersen M."/>
            <person name="Berrin J.G."/>
            <person name="Delaux P.M."/>
            <person name="Dal Grande F."/>
            <person name="Keller J."/>
        </authorList>
    </citation>
    <scope>NUCLEOTIDE SEQUENCE [LARGE SCALE GENOMIC DNA]</scope>
    <source>
        <strain evidence="2 3">SAG 2036</strain>
    </source>
</reference>
<feature type="signal peptide" evidence="1">
    <location>
        <begin position="1"/>
        <end position="17"/>
    </location>
</feature>
<dbReference type="AlphaFoldDB" id="A0AAW1Q3J4"/>
<comment type="caution">
    <text evidence="2">The sequence shown here is derived from an EMBL/GenBank/DDBJ whole genome shotgun (WGS) entry which is preliminary data.</text>
</comment>